<evidence type="ECO:0000256" key="1">
    <source>
        <dbReference type="SAM" id="MobiDB-lite"/>
    </source>
</evidence>
<evidence type="ECO:0000256" key="2">
    <source>
        <dbReference type="SAM" id="SignalP"/>
    </source>
</evidence>
<feature type="region of interest" description="Disordered" evidence="1">
    <location>
        <begin position="174"/>
        <end position="257"/>
    </location>
</feature>
<accession>A0ABR2MYE9</accession>
<name>A0ABR2MYE9_9ASPA</name>
<sequence>MHCKSKFLLALLWPVGMTTDSRAQPILYRLDRRVSGDLLILAELAWSGLAVRTAMRTGVANRPRGLELFVTFFSYPIARYIHIHGCLTKMRRYLHGAKTELDERGFYSEAPGGVRALGMDYSTMDSSWGLMPSSVSGFPLYKSSRDSSFLHSNYPQLQPMQNLGQVTISSLPKHHQHSYRGNYGPPESAVKSEQPLRPFFDEWPRTRDSWSDLDDERSNRSSLNTTQLSMSIPMSSSDFSTTSSRSPNGAFGTAPHS</sequence>
<proteinExistence type="predicted"/>
<dbReference type="EMBL" id="JBBWWR010000003">
    <property type="protein sequence ID" value="KAK8969121.1"/>
    <property type="molecule type" value="Genomic_DNA"/>
</dbReference>
<feature type="chain" id="PRO_5045283049" evidence="2">
    <location>
        <begin position="24"/>
        <end position="257"/>
    </location>
</feature>
<protein>
    <submittedName>
        <fullName evidence="3">Growth-regulating factor 5</fullName>
    </submittedName>
</protein>
<comment type="caution">
    <text evidence="3">The sequence shown here is derived from an EMBL/GenBank/DDBJ whole genome shotgun (WGS) entry which is preliminary data.</text>
</comment>
<feature type="signal peptide" evidence="2">
    <location>
        <begin position="1"/>
        <end position="23"/>
    </location>
</feature>
<gene>
    <name evidence="3" type="primary">GRF5</name>
    <name evidence="3" type="ORF">KSP40_PGU006769</name>
</gene>
<keyword evidence="2" id="KW-0732">Signal</keyword>
<feature type="compositionally biased region" description="Low complexity" evidence="1">
    <location>
        <begin position="229"/>
        <end position="247"/>
    </location>
</feature>
<dbReference type="Proteomes" id="UP001412067">
    <property type="component" value="Unassembled WGS sequence"/>
</dbReference>
<feature type="compositionally biased region" description="Basic and acidic residues" evidence="1">
    <location>
        <begin position="199"/>
        <end position="210"/>
    </location>
</feature>
<evidence type="ECO:0000313" key="3">
    <source>
        <dbReference type="EMBL" id="KAK8969121.1"/>
    </source>
</evidence>
<reference evidence="3 4" key="1">
    <citation type="journal article" date="2022" name="Nat. Plants">
        <title>Genomes of leafy and leafless Platanthera orchids illuminate the evolution of mycoheterotrophy.</title>
        <authorList>
            <person name="Li M.H."/>
            <person name="Liu K.W."/>
            <person name="Li Z."/>
            <person name="Lu H.C."/>
            <person name="Ye Q.L."/>
            <person name="Zhang D."/>
            <person name="Wang J.Y."/>
            <person name="Li Y.F."/>
            <person name="Zhong Z.M."/>
            <person name="Liu X."/>
            <person name="Yu X."/>
            <person name="Liu D.K."/>
            <person name="Tu X.D."/>
            <person name="Liu B."/>
            <person name="Hao Y."/>
            <person name="Liao X.Y."/>
            <person name="Jiang Y.T."/>
            <person name="Sun W.H."/>
            <person name="Chen J."/>
            <person name="Chen Y.Q."/>
            <person name="Ai Y."/>
            <person name="Zhai J.W."/>
            <person name="Wu S.S."/>
            <person name="Zhou Z."/>
            <person name="Hsiao Y.Y."/>
            <person name="Wu W.L."/>
            <person name="Chen Y.Y."/>
            <person name="Lin Y.F."/>
            <person name="Hsu J.L."/>
            <person name="Li C.Y."/>
            <person name="Wang Z.W."/>
            <person name="Zhao X."/>
            <person name="Zhong W.Y."/>
            <person name="Ma X.K."/>
            <person name="Ma L."/>
            <person name="Huang J."/>
            <person name="Chen G.Z."/>
            <person name="Huang M.Z."/>
            <person name="Huang L."/>
            <person name="Peng D.H."/>
            <person name="Luo Y.B."/>
            <person name="Zou S.Q."/>
            <person name="Chen S.P."/>
            <person name="Lan S."/>
            <person name="Tsai W.C."/>
            <person name="Van de Peer Y."/>
            <person name="Liu Z.J."/>
        </authorList>
    </citation>
    <scope>NUCLEOTIDE SEQUENCE [LARGE SCALE GENOMIC DNA]</scope>
    <source>
        <strain evidence="3">Lor288</strain>
    </source>
</reference>
<evidence type="ECO:0000313" key="4">
    <source>
        <dbReference type="Proteomes" id="UP001412067"/>
    </source>
</evidence>
<keyword evidence="4" id="KW-1185">Reference proteome</keyword>
<organism evidence="3 4">
    <name type="scientific">Platanthera guangdongensis</name>
    <dbReference type="NCBI Taxonomy" id="2320717"/>
    <lineage>
        <taxon>Eukaryota</taxon>
        <taxon>Viridiplantae</taxon>
        <taxon>Streptophyta</taxon>
        <taxon>Embryophyta</taxon>
        <taxon>Tracheophyta</taxon>
        <taxon>Spermatophyta</taxon>
        <taxon>Magnoliopsida</taxon>
        <taxon>Liliopsida</taxon>
        <taxon>Asparagales</taxon>
        <taxon>Orchidaceae</taxon>
        <taxon>Orchidoideae</taxon>
        <taxon>Orchideae</taxon>
        <taxon>Orchidinae</taxon>
        <taxon>Platanthera</taxon>
    </lineage>
</organism>